<evidence type="ECO:0000256" key="3">
    <source>
        <dbReference type="ARBA" id="ARBA00022553"/>
    </source>
</evidence>
<comment type="caution">
    <text evidence="6">The sequence shown here is derived from an EMBL/GenBank/DDBJ whole genome shotgun (WGS) entry which is preliminary data.</text>
</comment>
<feature type="domain" description="Histidine kinase" evidence="4">
    <location>
        <begin position="212"/>
        <end position="454"/>
    </location>
</feature>
<comment type="catalytic activity">
    <reaction evidence="1">
        <text>ATP + protein L-histidine = ADP + protein N-phospho-L-histidine.</text>
        <dbReference type="EC" id="2.7.13.3"/>
    </reaction>
</comment>
<organism evidence="6 7">
    <name type="scientific">Ideonella dechloratans</name>
    <dbReference type="NCBI Taxonomy" id="36863"/>
    <lineage>
        <taxon>Bacteria</taxon>
        <taxon>Pseudomonadati</taxon>
        <taxon>Pseudomonadota</taxon>
        <taxon>Betaproteobacteria</taxon>
        <taxon>Burkholderiales</taxon>
        <taxon>Sphaerotilaceae</taxon>
        <taxon>Ideonella</taxon>
    </lineage>
</organism>
<evidence type="ECO:0000259" key="5">
    <source>
        <dbReference type="PROSITE" id="PS50113"/>
    </source>
</evidence>
<dbReference type="Gene3D" id="3.30.565.10">
    <property type="entry name" value="Histidine kinase-like ATPase, C-terminal domain"/>
    <property type="match status" value="1"/>
</dbReference>
<dbReference type="Gene3D" id="3.30.450.20">
    <property type="entry name" value="PAS domain"/>
    <property type="match status" value="1"/>
</dbReference>
<dbReference type="Pfam" id="PF02518">
    <property type="entry name" value="HATPase_c"/>
    <property type="match status" value="1"/>
</dbReference>
<protein>
    <recommendedName>
        <fullName evidence="2">histidine kinase</fullName>
        <ecNumber evidence="2">2.7.13.3</ecNumber>
    </recommendedName>
</protein>
<dbReference type="InterPro" id="IPR036097">
    <property type="entry name" value="HisK_dim/P_sf"/>
</dbReference>
<dbReference type="SMART" id="SM00388">
    <property type="entry name" value="HisKA"/>
    <property type="match status" value="1"/>
</dbReference>
<dbReference type="InterPro" id="IPR013656">
    <property type="entry name" value="PAS_4"/>
</dbReference>
<dbReference type="PROSITE" id="PS50109">
    <property type="entry name" value="HIS_KIN"/>
    <property type="match status" value="1"/>
</dbReference>
<dbReference type="InterPro" id="IPR000700">
    <property type="entry name" value="PAS-assoc_C"/>
</dbReference>
<dbReference type="Gene3D" id="1.10.287.130">
    <property type="match status" value="1"/>
</dbReference>
<dbReference type="SMART" id="SM00091">
    <property type="entry name" value="PAS"/>
    <property type="match status" value="1"/>
</dbReference>
<dbReference type="PANTHER" id="PTHR43065">
    <property type="entry name" value="SENSOR HISTIDINE KINASE"/>
    <property type="match status" value="1"/>
</dbReference>
<dbReference type="InterPro" id="IPR004358">
    <property type="entry name" value="Sig_transdc_His_kin-like_C"/>
</dbReference>
<dbReference type="InterPro" id="IPR003661">
    <property type="entry name" value="HisK_dim/P_dom"/>
</dbReference>
<name>A0A643F7R7_IDEDE</name>
<dbReference type="InterPro" id="IPR005467">
    <property type="entry name" value="His_kinase_dom"/>
</dbReference>
<dbReference type="InterPro" id="IPR036890">
    <property type="entry name" value="HATPase_C_sf"/>
</dbReference>
<dbReference type="InterPro" id="IPR035965">
    <property type="entry name" value="PAS-like_dom_sf"/>
</dbReference>
<dbReference type="GO" id="GO:0000155">
    <property type="term" value="F:phosphorelay sensor kinase activity"/>
    <property type="evidence" value="ECO:0007669"/>
    <property type="project" value="InterPro"/>
</dbReference>
<dbReference type="SMART" id="SM00387">
    <property type="entry name" value="HATPase_c"/>
    <property type="match status" value="1"/>
</dbReference>
<dbReference type="EMBL" id="VZPB01000058">
    <property type="protein sequence ID" value="KAB0576386.1"/>
    <property type="molecule type" value="Genomic_DNA"/>
</dbReference>
<dbReference type="InterPro" id="IPR000014">
    <property type="entry name" value="PAS"/>
</dbReference>
<gene>
    <name evidence="6" type="ORF">F7Q92_17975</name>
</gene>
<dbReference type="RefSeq" id="WP_151125470.1">
    <property type="nucleotide sequence ID" value="NZ_CP088081.1"/>
</dbReference>
<dbReference type="CDD" id="cd00130">
    <property type="entry name" value="PAS"/>
    <property type="match status" value="1"/>
</dbReference>
<evidence type="ECO:0000259" key="4">
    <source>
        <dbReference type="PROSITE" id="PS50109"/>
    </source>
</evidence>
<dbReference type="PRINTS" id="PR00344">
    <property type="entry name" value="BCTRLSENSOR"/>
</dbReference>
<accession>A0A643F7R7</accession>
<proteinExistence type="predicted"/>
<evidence type="ECO:0000256" key="2">
    <source>
        <dbReference type="ARBA" id="ARBA00012438"/>
    </source>
</evidence>
<keyword evidence="3" id="KW-0597">Phosphoprotein</keyword>
<dbReference type="SUPFAM" id="SSF55785">
    <property type="entry name" value="PYP-like sensor domain (PAS domain)"/>
    <property type="match status" value="1"/>
</dbReference>
<sequence length="456" mass="48982">MSDRLPSPHPDLRTLPLEGVDESTWVDVIHKMDEVYAQLLADEAAREEKNAELERTQQFILSLLTAMSDVLLACDQQGLIEETNAALCALVGRPDAVLRGTPAAALMMGGAQGEDARRMREALAQSQTRRDGAVVEVALADAMGQPVPVDFNCTPRLDHQGRVIGHVCVGRPLGELKRAYRALQEAHEALKRTQAQLLHSEKMASLGRLVAGVAHELNNPISFLLGNVSALRKYADRLEQYLGAVHAGPLPPELAALRQRLRIDAALADLPSVIDGMTEGAHRTADIVNALKRFSVIDRMERGPVDLGQVVEQAIHWVRKGAAPDFRIDWTPPAAPVQVLGSAGQLLQVMLNLIQNAADACAGRPEGRLRITLEPPERPGGKLRLRFADNGPGIAPEHVARVFDPFFTTKPVGKGTGLGLSISYGLIDQHGGHLSLAPAAGGGAEFTVELPVAEAA</sequence>
<dbReference type="AlphaFoldDB" id="A0A643F7R7"/>
<evidence type="ECO:0000313" key="6">
    <source>
        <dbReference type="EMBL" id="KAB0576386.1"/>
    </source>
</evidence>
<dbReference type="SUPFAM" id="SSF55874">
    <property type="entry name" value="ATPase domain of HSP90 chaperone/DNA topoisomerase II/histidine kinase"/>
    <property type="match status" value="1"/>
</dbReference>
<dbReference type="Pfam" id="PF00512">
    <property type="entry name" value="HisKA"/>
    <property type="match status" value="1"/>
</dbReference>
<dbReference type="PANTHER" id="PTHR43065:SF42">
    <property type="entry name" value="TWO-COMPONENT SENSOR PPRA"/>
    <property type="match status" value="1"/>
</dbReference>
<dbReference type="SUPFAM" id="SSF47384">
    <property type="entry name" value="Homodimeric domain of signal transducing histidine kinase"/>
    <property type="match status" value="1"/>
</dbReference>
<evidence type="ECO:0000256" key="1">
    <source>
        <dbReference type="ARBA" id="ARBA00000085"/>
    </source>
</evidence>
<evidence type="ECO:0000313" key="7">
    <source>
        <dbReference type="Proteomes" id="UP000430120"/>
    </source>
</evidence>
<dbReference type="OrthoDB" id="9177862at2"/>
<dbReference type="InterPro" id="IPR003594">
    <property type="entry name" value="HATPase_dom"/>
</dbReference>
<dbReference type="PROSITE" id="PS50113">
    <property type="entry name" value="PAC"/>
    <property type="match status" value="1"/>
</dbReference>
<reference evidence="6 7" key="1">
    <citation type="submission" date="2019-09" db="EMBL/GenBank/DDBJ databases">
        <title>Draft genome sequences of 48 bacterial type strains from the CCUG.</title>
        <authorList>
            <person name="Tunovic T."/>
            <person name="Pineiro-Iglesias B."/>
            <person name="Unosson C."/>
            <person name="Inganas E."/>
            <person name="Ohlen M."/>
            <person name="Cardew S."/>
            <person name="Jensie-Markopoulos S."/>
            <person name="Salva-Serra F."/>
            <person name="Jaen-Luchoro D."/>
            <person name="Karlsson R."/>
            <person name="Svensson-Stadler L."/>
            <person name="Chun J."/>
            <person name="Moore E."/>
        </authorList>
    </citation>
    <scope>NUCLEOTIDE SEQUENCE [LARGE SCALE GENOMIC DNA]</scope>
    <source>
        <strain evidence="6 7">CCUG 30977</strain>
    </source>
</reference>
<feature type="domain" description="PAC" evidence="5">
    <location>
        <begin position="133"/>
        <end position="185"/>
    </location>
</feature>
<dbReference type="Pfam" id="PF08448">
    <property type="entry name" value="PAS_4"/>
    <property type="match status" value="1"/>
</dbReference>
<keyword evidence="7" id="KW-1185">Reference proteome</keyword>
<dbReference type="Proteomes" id="UP000430120">
    <property type="component" value="Unassembled WGS sequence"/>
</dbReference>
<dbReference type="EC" id="2.7.13.3" evidence="2"/>
<dbReference type="CDD" id="cd00082">
    <property type="entry name" value="HisKA"/>
    <property type="match status" value="1"/>
</dbReference>